<reference evidence="3" key="1">
    <citation type="submission" date="2017-02" db="EMBL/GenBank/DDBJ databases">
        <authorList>
            <person name="Daims H."/>
        </authorList>
    </citation>
    <scope>NUCLEOTIDE SEQUENCE [LARGE SCALE GENOMIC DNA]</scope>
</reference>
<keyword evidence="3" id="KW-1185">Reference proteome</keyword>
<dbReference type="EMBL" id="FUKI01000118">
    <property type="protein sequence ID" value="SJM93260.1"/>
    <property type="molecule type" value="Genomic_DNA"/>
</dbReference>
<name>A0A1R4HBL0_9GAMM</name>
<dbReference type="RefSeq" id="WP_087143753.1">
    <property type="nucleotide sequence ID" value="NZ_FUKI01000118.1"/>
</dbReference>
<keyword evidence="1" id="KW-0732">Signal</keyword>
<sequence length="198" mass="21843">MKIKLNKILLKYVLLAPVFLLAAAISHNGYAESSQAAPVTKSQQTDPLLIVLSSQKINIDKNGKESFSNADKVKPGDMVQYKAIYHNRGKTNLSELKASLPIPFGMNYVEKSARPASVLATIDNVTYGVEPLMRNAKDKDGKDKQEPVPYAEYQSLRWEVGTLDAGKKIQVTARMRVNQLPKSAAELVSKSTVQVIKK</sequence>
<gene>
    <name evidence="2" type="ORF">CRENPOLYSF1_420004</name>
</gene>
<dbReference type="AlphaFoldDB" id="A0A1R4HBL0"/>
<evidence type="ECO:0000313" key="2">
    <source>
        <dbReference type="EMBL" id="SJM93260.1"/>
    </source>
</evidence>
<protein>
    <submittedName>
        <fullName evidence="2">Putative Conserved repeat domain protein</fullName>
    </submittedName>
</protein>
<evidence type="ECO:0000313" key="3">
    <source>
        <dbReference type="Proteomes" id="UP000195667"/>
    </source>
</evidence>
<dbReference type="Proteomes" id="UP000195667">
    <property type="component" value="Unassembled WGS sequence"/>
</dbReference>
<evidence type="ECO:0000256" key="1">
    <source>
        <dbReference type="SAM" id="SignalP"/>
    </source>
</evidence>
<feature type="chain" id="PRO_5012797292" evidence="1">
    <location>
        <begin position="32"/>
        <end position="198"/>
    </location>
</feature>
<accession>A0A1R4HBL0</accession>
<proteinExistence type="predicted"/>
<feature type="signal peptide" evidence="1">
    <location>
        <begin position="1"/>
        <end position="31"/>
    </location>
</feature>
<organism evidence="2 3">
    <name type="scientific">Crenothrix polyspora</name>
    <dbReference type="NCBI Taxonomy" id="360316"/>
    <lineage>
        <taxon>Bacteria</taxon>
        <taxon>Pseudomonadati</taxon>
        <taxon>Pseudomonadota</taxon>
        <taxon>Gammaproteobacteria</taxon>
        <taxon>Methylococcales</taxon>
        <taxon>Crenotrichaceae</taxon>
        <taxon>Crenothrix</taxon>
    </lineage>
</organism>
<dbReference type="OrthoDB" id="200318at2"/>